<dbReference type="Proteomes" id="UP000318102">
    <property type="component" value="Unassembled WGS sequence"/>
</dbReference>
<name>A0A559IQ53_9BACL</name>
<comment type="caution">
    <text evidence="1">The sequence shown here is derived from an EMBL/GenBank/DDBJ whole genome shotgun (WGS) entry which is preliminary data.</text>
</comment>
<accession>A0A559IQ53</accession>
<dbReference type="AlphaFoldDB" id="A0A559IQ53"/>
<dbReference type="OrthoDB" id="2604994at2"/>
<reference evidence="1 2" key="1">
    <citation type="submission" date="2019-07" db="EMBL/GenBank/DDBJ databases">
        <authorList>
            <person name="Kim J."/>
        </authorList>
    </citation>
    <scope>NUCLEOTIDE SEQUENCE [LARGE SCALE GENOMIC DNA]</scope>
    <source>
        <strain evidence="1 2">N4</strain>
    </source>
</reference>
<dbReference type="EMBL" id="VNJK01000002">
    <property type="protein sequence ID" value="TVX89771.1"/>
    <property type="molecule type" value="Genomic_DNA"/>
</dbReference>
<organism evidence="1 2">
    <name type="scientific">Paenibacillus agilis</name>
    <dbReference type="NCBI Taxonomy" id="3020863"/>
    <lineage>
        <taxon>Bacteria</taxon>
        <taxon>Bacillati</taxon>
        <taxon>Bacillota</taxon>
        <taxon>Bacilli</taxon>
        <taxon>Bacillales</taxon>
        <taxon>Paenibacillaceae</taxon>
        <taxon>Paenibacillus</taxon>
    </lineage>
</organism>
<protein>
    <submittedName>
        <fullName evidence="1">Uncharacterized protein</fullName>
    </submittedName>
</protein>
<proteinExistence type="predicted"/>
<keyword evidence="2" id="KW-1185">Reference proteome</keyword>
<evidence type="ECO:0000313" key="2">
    <source>
        <dbReference type="Proteomes" id="UP000318102"/>
    </source>
</evidence>
<dbReference type="RefSeq" id="WP_144992577.1">
    <property type="nucleotide sequence ID" value="NZ_VNJK01000002.1"/>
</dbReference>
<evidence type="ECO:0000313" key="1">
    <source>
        <dbReference type="EMBL" id="TVX89771.1"/>
    </source>
</evidence>
<sequence length="152" mass="17287">MQKVSDPLPETNIEQDLAECKINHIETYQFDTKKIESGIIEIIGNGTCGLMIISSQNVSGSAEYFIPSGSRRFDIIQWAKVFMEIKGRSIPVALEIVEKENKCWGPTRTNLARASLMDLASKLRNPVMRQDCNKSRLNRTVLFDYSQAYFSF</sequence>
<gene>
    <name evidence="1" type="ORF">FPZ44_18650</name>
</gene>